<dbReference type="SMART" id="SM00066">
    <property type="entry name" value="GAL4"/>
    <property type="match status" value="1"/>
</dbReference>
<proteinExistence type="predicted"/>
<keyword evidence="1" id="KW-0805">Transcription regulation</keyword>
<dbReference type="VEuPathDB" id="FungiDB:ATEG_05861"/>
<dbReference type="GO" id="GO:0009893">
    <property type="term" value="P:positive regulation of metabolic process"/>
    <property type="evidence" value="ECO:0007669"/>
    <property type="project" value="UniProtKB-ARBA"/>
</dbReference>
<dbReference type="PROSITE" id="PS50048">
    <property type="entry name" value="ZN2_CY6_FUNGAL_2"/>
    <property type="match status" value="1"/>
</dbReference>
<name>Q0CKC3_ASPTN</name>
<dbReference type="OrthoDB" id="2740448at2759"/>
<dbReference type="PANTHER" id="PTHR31668:SF30">
    <property type="entry name" value="ZN(II)2CYS6 TRANSCRIPTION FACTOR (EUROFUNG)"/>
    <property type="match status" value="1"/>
</dbReference>
<evidence type="ECO:0000313" key="7">
    <source>
        <dbReference type="EMBL" id="EAU33622.1"/>
    </source>
</evidence>
<protein>
    <recommendedName>
        <fullName evidence="6">Zn(2)-C6 fungal-type domain-containing protein</fullName>
    </recommendedName>
</protein>
<feature type="domain" description="Zn(2)-C6 fungal-type" evidence="6">
    <location>
        <begin position="18"/>
        <end position="47"/>
    </location>
</feature>
<dbReference type="EMBL" id="CH476601">
    <property type="protein sequence ID" value="EAU33622.1"/>
    <property type="molecule type" value="Genomic_DNA"/>
</dbReference>
<keyword evidence="3" id="KW-0804">Transcription</keyword>
<dbReference type="SUPFAM" id="SSF57701">
    <property type="entry name" value="Zn2/Cys6 DNA-binding domain"/>
    <property type="match status" value="1"/>
</dbReference>
<dbReference type="Pfam" id="PF00172">
    <property type="entry name" value="Zn_clus"/>
    <property type="match status" value="1"/>
</dbReference>
<dbReference type="RefSeq" id="XP_001215039.1">
    <property type="nucleotide sequence ID" value="XM_001215039.1"/>
</dbReference>
<dbReference type="HOGENOM" id="CLU_885613_0_0_1"/>
<gene>
    <name evidence="7" type="ORF">ATEG_05861</name>
</gene>
<dbReference type="InterPro" id="IPR050797">
    <property type="entry name" value="Carb_Metab_Trans_Reg"/>
</dbReference>
<dbReference type="InterPro" id="IPR036864">
    <property type="entry name" value="Zn2-C6_fun-type_DNA-bd_sf"/>
</dbReference>
<dbReference type="AlphaFoldDB" id="Q0CKC3"/>
<dbReference type="GO" id="GO:0003677">
    <property type="term" value="F:DNA binding"/>
    <property type="evidence" value="ECO:0007669"/>
    <property type="project" value="UniProtKB-KW"/>
</dbReference>
<evidence type="ECO:0000256" key="5">
    <source>
        <dbReference type="SAM" id="MobiDB-lite"/>
    </source>
</evidence>
<accession>Q0CKC3</accession>
<feature type="region of interest" description="Disordered" evidence="5">
    <location>
        <begin position="55"/>
        <end position="74"/>
    </location>
</feature>
<evidence type="ECO:0000256" key="3">
    <source>
        <dbReference type="ARBA" id="ARBA00023163"/>
    </source>
</evidence>
<dbReference type="InterPro" id="IPR001138">
    <property type="entry name" value="Zn2Cys6_DnaBD"/>
</dbReference>
<organism evidence="7 8">
    <name type="scientific">Aspergillus terreus (strain NIH 2624 / FGSC A1156)</name>
    <dbReference type="NCBI Taxonomy" id="341663"/>
    <lineage>
        <taxon>Eukaryota</taxon>
        <taxon>Fungi</taxon>
        <taxon>Dikarya</taxon>
        <taxon>Ascomycota</taxon>
        <taxon>Pezizomycotina</taxon>
        <taxon>Eurotiomycetes</taxon>
        <taxon>Eurotiomycetidae</taxon>
        <taxon>Eurotiales</taxon>
        <taxon>Aspergillaceae</taxon>
        <taxon>Aspergillus</taxon>
        <taxon>Aspergillus subgen. Circumdati</taxon>
    </lineage>
</organism>
<evidence type="ECO:0000259" key="6">
    <source>
        <dbReference type="PROSITE" id="PS50048"/>
    </source>
</evidence>
<evidence type="ECO:0000256" key="2">
    <source>
        <dbReference type="ARBA" id="ARBA00023125"/>
    </source>
</evidence>
<evidence type="ECO:0000313" key="8">
    <source>
        <dbReference type="Proteomes" id="UP000007963"/>
    </source>
</evidence>
<dbReference type="Proteomes" id="UP000007963">
    <property type="component" value="Unassembled WGS sequence"/>
</dbReference>
<sequence length="314" mass="34838">MAEIVFDATTVTPVQPHSCGECRSRKSKCNRRTPCGNCQRKGLHCVYGYTRKPKTQKGRKAGRHDVGRTITSSSRADPMDNSVIWDSLVDGLVTQDATDPFTIETCSPGFNFDAVLTPPSAPGWEFGGPEVALKETDIHPLELPFSEAEINRTISRYLYQIHPSMPFFSASFLLDGLKLYRHQHDPAFAAMVIAICAFTHAHSQDADMGPSATGSIALSLRLHQDTDLGESPTVEDLLTSMFISGVLWRTGKEAAAWLRLQEAINLARLLHLPDLEHDNTLDVKTWDNRARIYLGLGVIDRSDYNSLVLPWTLS</sequence>
<evidence type="ECO:0000256" key="4">
    <source>
        <dbReference type="ARBA" id="ARBA00023242"/>
    </source>
</evidence>
<dbReference type="GO" id="GO:0000981">
    <property type="term" value="F:DNA-binding transcription factor activity, RNA polymerase II-specific"/>
    <property type="evidence" value="ECO:0007669"/>
    <property type="project" value="InterPro"/>
</dbReference>
<dbReference type="CDD" id="cd00067">
    <property type="entry name" value="GAL4"/>
    <property type="match status" value="1"/>
</dbReference>
<keyword evidence="2" id="KW-0238">DNA-binding</keyword>
<dbReference type="CDD" id="cd12148">
    <property type="entry name" value="fungal_TF_MHR"/>
    <property type="match status" value="1"/>
</dbReference>
<dbReference type="Gene3D" id="4.10.240.10">
    <property type="entry name" value="Zn(2)-C6 fungal-type DNA-binding domain"/>
    <property type="match status" value="1"/>
</dbReference>
<dbReference type="GO" id="GO:0008270">
    <property type="term" value="F:zinc ion binding"/>
    <property type="evidence" value="ECO:0007669"/>
    <property type="project" value="InterPro"/>
</dbReference>
<evidence type="ECO:0000256" key="1">
    <source>
        <dbReference type="ARBA" id="ARBA00023015"/>
    </source>
</evidence>
<dbReference type="PROSITE" id="PS00463">
    <property type="entry name" value="ZN2_CY6_FUNGAL_1"/>
    <property type="match status" value="1"/>
</dbReference>
<dbReference type="PANTHER" id="PTHR31668">
    <property type="entry name" value="GLUCOSE TRANSPORT TRANSCRIPTION REGULATOR RGT1-RELATED-RELATED"/>
    <property type="match status" value="1"/>
</dbReference>
<keyword evidence="4" id="KW-0539">Nucleus</keyword>
<reference evidence="8" key="1">
    <citation type="submission" date="2005-09" db="EMBL/GenBank/DDBJ databases">
        <title>Annotation of the Aspergillus terreus NIH2624 genome.</title>
        <authorList>
            <person name="Birren B.W."/>
            <person name="Lander E.S."/>
            <person name="Galagan J.E."/>
            <person name="Nusbaum C."/>
            <person name="Devon K."/>
            <person name="Henn M."/>
            <person name="Ma L.-J."/>
            <person name="Jaffe D.B."/>
            <person name="Butler J."/>
            <person name="Alvarez P."/>
            <person name="Gnerre S."/>
            <person name="Grabherr M."/>
            <person name="Kleber M."/>
            <person name="Mauceli E.W."/>
            <person name="Brockman W."/>
            <person name="Rounsley S."/>
            <person name="Young S.K."/>
            <person name="LaButti K."/>
            <person name="Pushparaj V."/>
            <person name="DeCaprio D."/>
            <person name="Crawford M."/>
            <person name="Koehrsen M."/>
            <person name="Engels R."/>
            <person name="Montgomery P."/>
            <person name="Pearson M."/>
            <person name="Howarth C."/>
            <person name="Larson L."/>
            <person name="Luoma S."/>
            <person name="White J."/>
            <person name="Alvarado L."/>
            <person name="Kodira C.D."/>
            <person name="Zeng Q."/>
            <person name="Oleary S."/>
            <person name="Yandava C."/>
            <person name="Denning D.W."/>
            <person name="Nierman W.C."/>
            <person name="Milne T."/>
            <person name="Madden K."/>
        </authorList>
    </citation>
    <scope>NUCLEOTIDE SEQUENCE [LARGE SCALE GENOMIC DNA]</scope>
    <source>
        <strain evidence="8">NIH 2624 / FGSC A1156</strain>
    </source>
</reference>
<dbReference type="STRING" id="341663.Q0CKC3"/>
<dbReference type="GeneID" id="4321470"/>